<organism evidence="2 3">
    <name type="scientific">Rattus norvegicus</name>
    <name type="common">Rat</name>
    <dbReference type="NCBI Taxonomy" id="10116"/>
    <lineage>
        <taxon>Eukaryota</taxon>
        <taxon>Metazoa</taxon>
        <taxon>Chordata</taxon>
        <taxon>Craniata</taxon>
        <taxon>Vertebrata</taxon>
        <taxon>Euteleostomi</taxon>
        <taxon>Mammalia</taxon>
        <taxon>Eutheria</taxon>
        <taxon>Euarchontoglires</taxon>
        <taxon>Glires</taxon>
        <taxon>Rodentia</taxon>
        <taxon>Myomorpha</taxon>
        <taxon>Muroidea</taxon>
        <taxon>Muridae</taxon>
        <taxon>Murinae</taxon>
        <taxon>Rattus</taxon>
    </lineage>
</organism>
<evidence type="ECO:0000313" key="3">
    <source>
        <dbReference type="Proteomes" id="UP000234681"/>
    </source>
</evidence>
<dbReference type="AlphaFoldDB" id="A6KT10"/>
<dbReference type="EMBL" id="CH474114">
    <property type="protein sequence ID" value="EDL84501.1"/>
    <property type="molecule type" value="Genomic_DNA"/>
</dbReference>
<dbReference type="Proteomes" id="UP000234681">
    <property type="component" value="Chromosome 14"/>
</dbReference>
<reference evidence="3" key="1">
    <citation type="submission" date="2005-09" db="EMBL/GenBank/DDBJ databases">
        <authorList>
            <person name="Mural R.J."/>
            <person name="Li P.W."/>
            <person name="Adams M.D."/>
            <person name="Amanatides P.G."/>
            <person name="Baden-Tillson H."/>
            <person name="Barnstead M."/>
            <person name="Chin S.H."/>
            <person name="Dew I."/>
            <person name="Evans C.A."/>
            <person name="Ferriera S."/>
            <person name="Flanigan M."/>
            <person name="Fosler C."/>
            <person name="Glodek A."/>
            <person name="Gu Z."/>
            <person name="Holt R.A."/>
            <person name="Jennings D."/>
            <person name="Kraft C.L."/>
            <person name="Lu F."/>
            <person name="Nguyen T."/>
            <person name="Nusskern D.R."/>
            <person name="Pfannkoch C.M."/>
            <person name="Sitter C."/>
            <person name="Sutton G.G."/>
            <person name="Venter J.C."/>
            <person name="Wang Z."/>
            <person name="Woodage T."/>
            <person name="Zheng X.H."/>
            <person name="Zhong F."/>
        </authorList>
    </citation>
    <scope>NUCLEOTIDE SEQUENCE [LARGE SCALE GENOMIC DNA]</scope>
    <source>
        <strain>BN</strain>
        <strain evidence="3">Sprague-Dawley</strain>
    </source>
</reference>
<sequence>MTSDTHCACSTPLVMRSPAAPLPPEPHPRVARLMISHICPASHTSSSLGRAGRGWCGSWMPWSTPRALSAWVPQITSLPPVTSPT</sequence>
<accession>A6KT10</accession>
<feature type="non-terminal residue" evidence="2">
    <location>
        <position position="85"/>
    </location>
</feature>
<protein>
    <submittedName>
        <fullName evidence="2">RCG57260</fullName>
    </submittedName>
</protein>
<feature type="region of interest" description="Disordered" evidence="1">
    <location>
        <begin position="1"/>
        <end position="27"/>
    </location>
</feature>
<evidence type="ECO:0000256" key="1">
    <source>
        <dbReference type="SAM" id="MobiDB-lite"/>
    </source>
</evidence>
<proteinExistence type="predicted"/>
<gene>
    <name evidence="2" type="ORF">rCG_57260</name>
</gene>
<evidence type="ECO:0000313" key="2">
    <source>
        <dbReference type="EMBL" id="EDL84501.1"/>
    </source>
</evidence>
<name>A6KT10_RAT</name>